<feature type="signal peptide" evidence="2">
    <location>
        <begin position="1"/>
        <end position="26"/>
    </location>
</feature>
<dbReference type="Proteomes" id="UP000091857">
    <property type="component" value="Chromosome 3"/>
</dbReference>
<evidence type="ECO:0000256" key="1">
    <source>
        <dbReference type="SAM" id="Phobius"/>
    </source>
</evidence>
<organism evidence="3 4">
    <name type="scientific">Manihot esculenta</name>
    <name type="common">Cassava</name>
    <name type="synonym">Jatropha manihot</name>
    <dbReference type="NCBI Taxonomy" id="3983"/>
    <lineage>
        <taxon>Eukaryota</taxon>
        <taxon>Viridiplantae</taxon>
        <taxon>Streptophyta</taxon>
        <taxon>Embryophyta</taxon>
        <taxon>Tracheophyta</taxon>
        <taxon>Spermatophyta</taxon>
        <taxon>Magnoliopsida</taxon>
        <taxon>eudicotyledons</taxon>
        <taxon>Gunneridae</taxon>
        <taxon>Pentapetalae</taxon>
        <taxon>rosids</taxon>
        <taxon>fabids</taxon>
        <taxon>Malpighiales</taxon>
        <taxon>Euphorbiaceae</taxon>
        <taxon>Crotonoideae</taxon>
        <taxon>Manihoteae</taxon>
        <taxon>Manihot</taxon>
    </lineage>
</organism>
<dbReference type="EMBL" id="CM004389">
    <property type="protein sequence ID" value="OAY55773.1"/>
    <property type="molecule type" value="Genomic_DNA"/>
</dbReference>
<proteinExistence type="predicted"/>
<evidence type="ECO:0000313" key="4">
    <source>
        <dbReference type="Proteomes" id="UP000091857"/>
    </source>
</evidence>
<keyword evidence="1" id="KW-0472">Membrane</keyword>
<dbReference type="Pfam" id="PF07466">
    <property type="entry name" value="DUF1517"/>
    <property type="match status" value="1"/>
</dbReference>
<dbReference type="InterPro" id="IPR053023">
    <property type="entry name" value="FLAP_modulator"/>
</dbReference>
<gene>
    <name evidence="3" type="ORF">MANES_03G179100v8</name>
</gene>
<comment type="caution">
    <text evidence="3">The sequence shown here is derived from an EMBL/GenBank/DDBJ whole genome shotgun (WGS) entry which is preliminary data.</text>
</comment>
<dbReference type="PANTHER" id="PTHR33975:SF8">
    <property type="match status" value="1"/>
</dbReference>
<dbReference type="STRING" id="3983.A0A2C9WA44"/>
<feature type="chain" id="PRO_5012112779" evidence="2">
    <location>
        <begin position="27"/>
        <end position="299"/>
    </location>
</feature>
<keyword evidence="2" id="KW-0732">Signal</keyword>
<evidence type="ECO:0000313" key="3">
    <source>
        <dbReference type="EMBL" id="OAY55773.1"/>
    </source>
</evidence>
<dbReference type="Gramene" id="Manes.03G179100.1.v8.1">
    <property type="protein sequence ID" value="Manes.03G179100.1.v8.1.CDS"/>
    <property type="gene ID" value="Manes.03G179100.v8.1"/>
</dbReference>
<reference evidence="4" key="1">
    <citation type="journal article" date="2016" name="Nat. Biotechnol.">
        <title>Sequencing wild and cultivated cassava and related species reveals extensive interspecific hybridization and genetic diversity.</title>
        <authorList>
            <person name="Bredeson J.V."/>
            <person name="Lyons J.B."/>
            <person name="Prochnik S.E."/>
            <person name="Wu G.A."/>
            <person name="Ha C.M."/>
            <person name="Edsinger-Gonzales E."/>
            <person name="Grimwood J."/>
            <person name="Schmutz J."/>
            <person name="Rabbi I.Y."/>
            <person name="Egesi C."/>
            <person name="Nauluvula P."/>
            <person name="Lebot V."/>
            <person name="Ndunguru J."/>
            <person name="Mkamilo G."/>
            <person name="Bart R.S."/>
            <person name="Setter T.L."/>
            <person name="Gleadow R.M."/>
            <person name="Kulakow P."/>
            <person name="Ferguson M.E."/>
            <person name="Rounsley S."/>
            <person name="Rokhsar D.S."/>
        </authorList>
    </citation>
    <scope>NUCLEOTIDE SEQUENCE [LARGE SCALE GENOMIC DNA]</scope>
    <source>
        <strain evidence="4">cv. AM560-2</strain>
    </source>
</reference>
<evidence type="ECO:0000256" key="2">
    <source>
        <dbReference type="SAM" id="SignalP"/>
    </source>
</evidence>
<keyword evidence="1" id="KW-1133">Transmembrane helix</keyword>
<accession>A0A2C9WA44</accession>
<protein>
    <submittedName>
        <fullName evidence="3">Uncharacterized protein</fullName>
    </submittedName>
</protein>
<name>A0A2C9WA44_MANES</name>
<dbReference type="OrthoDB" id="542507at2759"/>
<dbReference type="PANTHER" id="PTHR33975">
    <property type="entry name" value="MYELIN-ASSOCIATED OLIGODENDROCYTE BASIC PROTEIN"/>
    <property type="match status" value="1"/>
</dbReference>
<feature type="transmembrane region" description="Helical" evidence="1">
    <location>
        <begin position="92"/>
        <end position="113"/>
    </location>
</feature>
<dbReference type="GO" id="GO:0009507">
    <property type="term" value="C:chloroplast"/>
    <property type="evidence" value="ECO:0000318"/>
    <property type="project" value="GO_Central"/>
</dbReference>
<keyword evidence="1" id="KW-0812">Transmembrane</keyword>
<dbReference type="InterPro" id="IPR010903">
    <property type="entry name" value="DUF1517"/>
</dbReference>
<keyword evidence="4" id="KW-1185">Reference proteome</keyword>
<dbReference type="AlphaFoldDB" id="A0A2C9WA44"/>
<dbReference type="PIRSF" id="PIRSF037221">
    <property type="entry name" value="DUF1517"/>
    <property type="match status" value="1"/>
</dbReference>
<sequence>MESPKSTIHALALFLSLSLFICIGFAASGGRIGGNSFSKRSSPRSSSHSSQFSPSNHYCHHHYRHGSTGCSSLSSQNQKIEWEGSVTSTPTWVAVIITIGVVGAISVAVYFEYMHNSGSVIMVQVGLTGKAPSLQKELNEIAETTDTGSPNGWQFILTETTLALLRHSAHFISGYSSVKQEWGVENVEKGFRELSSEERGKMDVESLVNVNNVKMQRPVSRKASKHHKDYIVVTILLAAKGSYEVPAIRSIHDMKDALRSLNIGSSSLLAVEVLWTPQDENDTLSEEAMLEDYPLLRPI</sequence>